<dbReference type="RefSeq" id="WP_304274922.1">
    <property type="nucleotide sequence ID" value="NZ_QFQZ01000010.1"/>
</dbReference>
<dbReference type="EMBL" id="QFQZ01000010">
    <property type="protein sequence ID" value="PZR36015.1"/>
    <property type="molecule type" value="Genomic_DNA"/>
</dbReference>
<accession>A0A2W5VL05</accession>
<dbReference type="InterPro" id="IPR036452">
    <property type="entry name" value="Ribo_hydro-like"/>
</dbReference>
<dbReference type="Proteomes" id="UP000249393">
    <property type="component" value="Unassembled WGS sequence"/>
</dbReference>
<protein>
    <submittedName>
        <fullName evidence="4">Nucleoside hydrolase</fullName>
    </submittedName>
</protein>
<dbReference type="GO" id="GO:0005829">
    <property type="term" value="C:cytosol"/>
    <property type="evidence" value="ECO:0007669"/>
    <property type="project" value="TreeGrafter"/>
</dbReference>
<name>A0A2W5VL05_9CAUL</name>
<dbReference type="InterPro" id="IPR001910">
    <property type="entry name" value="Inosine/uridine_hydrolase_dom"/>
</dbReference>
<evidence type="ECO:0000259" key="3">
    <source>
        <dbReference type="Pfam" id="PF01156"/>
    </source>
</evidence>
<dbReference type="GO" id="GO:0008477">
    <property type="term" value="F:purine nucleosidase activity"/>
    <property type="evidence" value="ECO:0007669"/>
    <property type="project" value="TreeGrafter"/>
</dbReference>
<dbReference type="Pfam" id="PF01156">
    <property type="entry name" value="IU_nuc_hydro"/>
    <property type="match status" value="1"/>
</dbReference>
<reference evidence="4 5" key="1">
    <citation type="submission" date="2017-08" db="EMBL/GenBank/DDBJ databases">
        <title>Infants hospitalized years apart are colonized by the same room-sourced microbial strains.</title>
        <authorList>
            <person name="Brooks B."/>
            <person name="Olm M.R."/>
            <person name="Firek B.A."/>
            <person name="Baker R."/>
            <person name="Thomas B.C."/>
            <person name="Morowitz M.J."/>
            <person name="Banfield J.F."/>
        </authorList>
    </citation>
    <scope>NUCLEOTIDE SEQUENCE [LARGE SCALE GENOMIC DNA]</scope>
    <source>
        <strain evidence="4">S2_003_000_R2_4</strain>
    </source>
</reference>
<keyword evidence="2" id="KW-0326">Glycosidase</keyword>
<dbReference type="PANTHER" id="PTHR12304">
    <property type="entry name" value="INOSINE-URIDINE PREFERRING NUCLEOSIDE HYDROLASE"/>
    <property type="match status" value="1"/>
</dbReference>
<evidence type="ECO:0000313" key="5">
    <source>
        <dbReference type="Proteomes" id="UP000249393"/>
    </source>
</evidence>
<gene>
    <name evidence="4" type="ORF">DI526_05105</name>
</gene>
<dbReference type="GO" id="GO:0006152">
    <property type="term" value="P:purine nucleoside catabolic process"/>
    <property type="evidence" value="ECO:0007669"/>
    <property type="project" value="TreeGrafter"/>
</dbReference>
<dbReference type="AlphaFoldDB" id="A0A2W5VL05"/>
<sequence length="310" mass="32490">MVLKVHIDTDCGVDDALALALLARARQALEVVSVSAVFGNTYVDQAAANARGVLRLAGCGAEVYIGAGSGLARRRVERMRPAHGVDGLNGAGFSQRWKLPELDRGHSANFLAFAARRKVTGLFLGPLTNLAKGLLEDPAAFRDWRPTITAGAFAVEGKAAGGADFNSWSDPEALQRTLEAGVMPRLMPLDVSRLVQVTADDLARGAACCGSPLSTRLTKAAGGYIAFHESVWGGEGCRPHDAVAAASLIAPELFTFEPARLRVAVDGPRLGRVERIDGAPNAEVCVGLDIEGVRRLIVGGLFGAKAVEAA</sequence>
<evidence type="ECO:0000313" key="4">
    <source>
        <dbReference type="EMBL" id="PZR36015.1"/>
    </source>
</evidence>
<dbReference type="PANTHER" id="PTHR12304:SF4">
    <property type="entry name" value="URIDINE NUCLEOSIDASE"/>
    <property type="match status" value="1"/>
</dbReference>
<dbReference type="SUPFAM" id="SSF53590">
    <property type="entry name" value="Nucleoside hydrolase"/>
    <property type="match status" value="1"/>
</dbReference>
<evidence type="ECO:0000256" key="2">
    <source>
        <dbReference type="ARBA" id="ARBA00023295"/>
    </source>
</evidence>
<dbReference type="InterPro" id="IPR023186">
    <property type="entry name" value="IUNH"/>
</dbReference>
<keyword evidence="1 4" id="KW-0378">Hydrolase</keyword>
<proteinExistence type="predicted"/>
<evidence type="ECO:0000256" key="1">
    <source>
        <dbReference type="ARBA" id="ARBA00022801"/>
    </source>
</evidence>
<dbReference type="Gene3D" id="3.90.245.10">
    <property type="entry name" value="Ribonucleoside hydrolase-like"/>
    <property type="match status" value="1"/>
</dbReference>
<organism evidence="4 5">
    <name type="scientific">Caulobacter segnis</name>
    <dbReference type="NCBI Taxonomy" id="88688"/>
    <lineage>
        <taxon>Bacteria</taxon>
        <taxon>Pseudomonadati</taxon>
        <taxon>Pseudomonadota</taxon>
        <taxon>Alphaproteobacteria</taxon>
        <taxon>Caulobacterales</taxon>
        <taxon>Caulobacteraceae</taxon>
        <taxon>Caulobacter</taxon>
    </lineage>
</organism>
<feature type="domain" description="Inosine/uridine-preferring nucleoside hydrolase" evidence="3">
    <location>
        <begin position="5"/>
        <end position="293"/>
    </location>
</feature>
<comment type="caution">
    <text evidence="4">The sequence shown here is derived from an EMBL/GenBank/DDBJ whole genome shotgun (WGS) entry which is preliminary data.</text>
</comment>